<comment type="subcellular location">
    <subcellularLocation>
        <location evidence="1">Membrane</location>
        <topology evidence="1">Multi-pass membrane protein</topology>
    </subcellularLocation>
</comment>
<keyword evidence="4 5" id="KW-0472">Membrane</keyword>
<sequence length="179" mass="20112">MSVYKLIISTMKKMEHSFYELLSKYGNEIKGVIYGAFLFLNINTEVVNILLILMLIDTFFGIGKSFRLKVKITMARLLEGIMSKTMCLFIPMVVALAAKGLGYDMKALPDAILKVLVVAEAISIITSFYVMRTGKEPKDVDIVTMLLNSIRKGLMSIVHAFLKKVEEPLPVENNNDNKI</sequence>
<protein>
    <recommendedName>
        <fullName evidence="8">Bacteriophage holin family protein</fullName>
    </recommendedName>
</protein>
<reference evidence="6 7" key="1">
    <citation type="submission" date="2018-07" db="EMBL/GenBank/DDBJ databases">
        <title>Genome assembly of strain KB82.</title>
        <authorList>
            <person name="Kukolya J."/>
            <person name="Horvath B."/>
            <person name="Nagy I."/>
            <person name="Toth A."/>
        </authorList>
    </citation>
    <scope>NUCLEOTIDE SEQUENCE [LARGE SCALE GENOMIC DNA]</scope>
    <source>
        <strain evidence="6 7">Kb82</strain>
    </source>
</reference>
<evidence type="ECO:0008006" key="8">
    <source>
        <dbReference type="Google" id="ProtNLM"/>
    </source>
</evidence>
<evidence type="ECO:0000256" key="1">
    <source>
        <dbReference type="ARBA" id="ARBA00004141"/>
    </source>
</evidence>
<organism evidence="6 7">
    <name type="scientific">Flavobacterium hungaricum</name>
    <dbReference type="NCBI Taxonomy" id="2082725"/>
    <lineage>
        <taxon>Bacteria</taxon>
        <taxon>Pseudomonadati</taxon>
        <taxon>Bacteroidota</taxon>
        <taxon>Flavobacteriia</taxon>
        <taxon>Flavobacteriales</taxon>
        <taxon>Flavobacteriaceae</taxon>
        <taxon>Flavobacterium</taxon>
    </lineage>
</organism>
<dbReference type="Pfam" id="PF05105">
    <property type="entry name" value="Phage_holin_4_1"/>
    <property type="match status" value="1"/>
</dbReference>
<evidence type="ECO:0000256" key="3">
    <source>
        <dbReference type="ARBA" id="ARBA00022989"/>
    </source>
</evidence>
<proteinExistence type="predicted"/>
<evidence type="ECO:0000313" key="6">
    <source>
        <dbReference type="EMBL" id="MBE8727990.1"/>
    </source>
</evidence>
<keyword evidence="3 5" id="KW-1133">Transmembrane helix</keyword>
<evidence type="ECO:0000256" key="5">
    <source>
        <dbReference type="SAM" id="Phobius"/>
    </source>
</evidence>
<evidence type="ECO:0000256" key="4">
    <source>
        <dbReference type="ARBA" id="ARBA00023136"/>
    </source>
</evidence>
<evidence type="ECO:0000313" key="7">
    <source>
        <dbReference type="Proteomes" id="UP000640614"/>
    </source>
</evidence>
<comment type="caution">
    <text evidence="6">The sequence shown here is derived from an EMBL/GenBank/DDBJ whole genome shotgun (WGS) entry which is preliminary data.</text>
</comment>
<name>A0ABR9TRM6_9FLAO</name>
<keyword evidence="7" id="KW-1185">Reference proteome</keyword>
<feature type="transmembrane region" description="Helical" evidence="5">
    <location>
        <begin position="111"/>
        <end position="131"/>
    </location>
</feature>
<feature type="transmembrane region" description="Helical" evidence="5">
    <location>
        <begin position="32"/>
        <end position="56"/>
    </location>
</feature>
<dbReference type="EMBL" id="PRDM01000006">
    <property type="protein sequence ID" value="MBE8727990.1"/>
    <property type="molecule type" value="Genomic_DNA"/>
</dbReference>
<keyword evidence="2 5" id="KW-0812">Transmembrane</keyword>
<feature type="transmembrane region" description="Helical" evidence="5">
    <location>
        <begin position="77"/>
        <end position="99"/>
    </location>
</feature>
<dbReference type="InterPro" id="IPR006480">
    <property type="entry name" value="Phage_holin_4_1"/>
</dbReference>
<accession>A0ABR9TRM6</accession>
<dbReference type="Proteomes" id="UP000640614">
    <property type="component" value="Unassembled WGS sequence"/>
</dbReference>
<evidence type="ECO:0000256" key="2">
    <source>
        <dbReference type="ARBA" id="ARBA00022692"/>
    </source>
</evidence>
<gene>
    <name evidence="6" type="ORF">C4F50_23990</name>
</gene>